<dbReference type="RefSeq" id="XP_030844443.1">
    <property type="nucleotide sequence ID" value="XM_030988583.1"/>
</dbReference>
<dbReference type="InterPro" id="IPR050327">
    <property type="entry name" value="Proton-linked_MCT"/>
</dbReference>
<keyword evidence="3" id="KW-1185">Reference proteome</keyword>
<dbReference type="KEGG" id="spu:105445778"/>
<feature type="transmembrane region" description="Helical" evidence="1">
    <location>
        <begin position="171"/>
        <end position="190"/>
    </location>
</feature>
<dbReference type="AlphaFoldDB" id="A0A7M7P681"/>
<evidence type="ECO:0000256" key="1">
    <source>
        <dbReference type="SAM" id="Phobius"/>
    </source>
</evidence>
<dbReference type="GO" id="GO:0005886">
    <property type="term" value="C:plasma membrane"/>
    <property type="evidence" value="ECO:0000318"/>
    <property type="project" value="GO_Central"/>
</dbReference>
<dbReference type="PANTHER" id="PTHR11360:SF303">
    <property type="entry name" value="MAJOR FACILITATOR SUPERFAMILY (MFS) PROFILE DOMAIN-CONTAINING PROTEIN"/>
    <property type="match status" value="1"/>
</dbReference>
<dbReference type="GO" id="GO:0008028">
    <property type="term" value="F:monocarboxylic acid transmembrane transporter activity"/>
    <property type="evidence" value="ECO:0000318"/>
    <property type="project" value="GO_Central"/>
</dbReference>
<dbReference type="PANTHER" id="PTHR11360">
    <property type="entry name" value="MONOCARBOXYLATE TRANSPORTER"/>
    <property type="match status" value="1"/>
</dbReference>
<feature type="transmembrane region" description="Helical" evidence="1">
    <location>
        <begin position="576"/>
        <end position="595"/>
    </location>
</feature>
<organism evidence="2 3">
    <name type="scientific">Strongylocentrotus purpuratus</name>
    <name type="common">Purple sea urchin</name>
    <dbReference type="NCBI Taxonomy" id="7668"/>
    <lineage>
        <taxon>Eukaryota</taxon>
        <taxon>Metazoa</taxon>
        <taxon>Echinodermata</taxon>
        <taxon>Eleutherozoa</taxon>
        <taxon>Echinozoa</taxon>
        <taxon>Echinoidea</taxon>
        <taxon>Euechinoidea</taxon>
        <taxon>Echinacea</taxon>
        <taxon>Camarodonta</taxon>
        <taxon>Echinidea</taxon>
        <taxon>Strongylocentrotidae</taxon>
        <taxon>Strongylocentrotus</taxon>
    </lineage>
</organism>
<dbReference type="InParanoid" id="A0A7M7P681"/>
<sequence>MGSSRGKEVSNWKWGYVIVLCKATIMLLGSGVAKSFGVLIPEIVDRLDASYASVGLACSLPGTIMMLSGPVITFILLRYNHRVVAMFGGIICAVGLGACAFATSTIVFGLCLAFSGIGRACVFHANTLLINDYFPEKFVLMNSLSYYGSMVGIMVLPIITDRSLEAYGYTWTFLILGAIKLHVVACAAALRRPFSKDIVITKRKDSSNDSMTLIEEGMSDSDGDQRVEALAIIEVKAREGNTDIRERSLKEKTEWSGQEGHPTNHVQNNNASLKESDCINKDAIELVGKNETDSGINAEERKTLFLGNDGIDIHKPYDASDSEDRSGTFWSSRSVWESGSIEKVDATELGGENGSDTGSDAEERRALIFKNGETGNILQPSAASDAIRNGDIRGIFGSFGSILEQYFKPILQEHVFLVTLPVVLLHTYIINAWVLFLVPHAEQVGIIQSRAVLLASIGGIAGLIGRTMSVVLLAKQADMIPVYIITGAICSVTFLLDGFGNGFVTRACLVFVQGFCLFTLDTTAFGFLKIAVMKEDNFSTAYGINCAVFAVGLIASGFVTGALFDALHSYTKVFNIIGVVQIIFIANVILIKILLKRRFSSGEAEQ</sequence>
<keyword evidence="1" id="KW-1133">Transmembrane helix</keyword>
<feature type="transmembrane region" description="Helical" evidence="1">
    <location>
        <begin position="85"/>
        <end position="117"/>
    </location>
</feature>
<dbReference type="EnsemblMetazoa" id="XM_030988583">
    <property type="protein sequence ID" value="XP_030844443"/>
    <property type="gene ID" value="LOC105445778"/>
</dbReference>
<dbReference type="SUPFAM" id="SSF103473">
    <property type="entry name" value="MFS general substrate transporter"/>
    <property type="match status" value="1"/>
</dbReference>
<dbReference type="Proteomes" id="UP000007110">
    <property type="component" value="Unassembled WGS sequence"/>
</dbReference>
<feature type="transmembrane region" description="Helical" evidence="1">
    <location>
        <begin position="540"/>
        <end position="564"/>
    </location>
</feature>
<dbReference type="InterPro" id="IPR011701">
    <property type="entry name" value="MFS"/>
</dbReference>
<reference evidence="2" key="2">
    <citation type="submission" date="2021-01" db="UniProtKB">
        <authorList>
            <consortium name="EnsemblMetazoa"/>
        </authorList>
    </citation>
    <scope>IDENTIFICATION</scope>
</reference>
<evidence type="ECO:0000313" key="2">
    <source>
        <dbReference type="EnsemblMetazoa" id="XP_030844443"/>
    </source>
</evidence>
<reference evidence="3" key="1">
    <citation type="submission" date="2015-02" db="EMBL/GenBank/DDBJ databases">
        <title>Genome sequencing for Strongylocentrotus purpuratus.</title>
        <authorList>
            <person name="Murali S."/>
            <person name="Liu Y."/>
            <person name="Vee V."/>
            <person name="English A."/>
            <person name="Wang M."/>
            <person name="Skinner E."/>
            <person name="Han Y."/>
            <person name="Muzny D.M."/>
            <person name="Worley K.C."/>
            <person name="Gibbs R.A."/>
        </authorList>
    </citation>
    <scope>NUCLEOTIDE SEQUENCE</scope>
</reference>
<evidence type="ECO:0000313" key="3">
    <source>
        <dbReference type="Proteomes" id="UP000007110"/>
    </source>
</evidence>
<dbReference type="FunFam" id="1.20.1250.20:FF:001169">
    <property type="entry name" value="Uncharacterized protein"/>
    <property type="match status" value="1"/>
</dbReference>
<dbReference type="Gene3D" id="1.20.1250.20">
    <property type="entry name" value="MFS general substrate transporter like domains"/>
    <property type="match status" value="2"/>
</dbReference>
<dbReference type="GeneID" id="105445778"/>
<feature type="transmembrane region" description="Helical" evidence="1">
    <location>
        <begin position="480"/>
        <end position="497"/>
    </location>
</feature>
<feature type="transmembrane region" description="Helical" evidence="1">
    <location>
        <begin position="14"/>
        <end position="33"/>
    </location>
</feature>
<dbReference type="FunFam" id="1.20.1250.20:FF:000374">
    <property type="entry name" value="Uncharacterized protein"/>
    <property type="match status" value="1"/>
</dbReference>
<feature type="transmembrane region" description="Helical" evidence="1">
    <location>
        <begin position="451"/>
        <end position="473"/>
    </location>
</feature>
<keyword evidence="1" id="KW-0812">Transmembrane</keyword>
<accession>A0A7M7P681</accession>
<keyword evidence="1" id="KW-0472">Membrane</keyword>
<dbReference type="Pfam" id="PF07690">
    <property type="entry name" value="MFS_1"/>
    <property type="match status" value="1"/>
</dbReference>
<name>A0A7M7P681_STRPU</name>
<dbReference type="OrthoDB" id="6499973at2759"/>
<dbReference type="InterPro" id="IPR036259">
    <property type="entry name" value="MFS_trans_sf"/>
</dbReference>
<feature type="transmembrane region" description="Helical" evidence="1">
    <location>
        <begin position="138"/>
        <end position="159"/>
    </location>
</feature>
<feature type="transmembrane region" description="Helical" evidence="1">
    <location>
        <begin position="415"/>
        <end position="439"/>
    </location>
</feature>
<proteinExistence type="predicted"/>
<feature type="transmembrane region" description="Helical" evidence="1">
    <location>
        <begin position="54"/>
        <end position="79"/>
    </location>
</feature>
<protein>
    <submittedName>
        <fullName evidence="2">Uncharacterized protein</fullName>
    </submittedName>
</protein>
<feature type="transmembrane region" description="Helical" evidence="1">
    <location>
        <begin position="503"/>
        <end position="528"/>
    </location>
</feature>